<evidence type="ECO:0000313" key="1">
    <source>
        <dbReference type="EMBL" id="ABG25682.1"/>
    </source>
</evidence>
<dbReference type="Proteomes" id="UP000120576">
    <property type="component" value="Genome"/>
</dbReference>
<dbReference type="KEGG" id="vg:5179452"/>
<proteinExistence type="predicted"/>
<dbReference type="GeneID" id="5179452"/>
<keyword evidence="2" id="KW-1185">Reference proteome</keyword>
<accession>Q14W83</accession>
<sequence length="196" mass="23266">MDSKLYGTTVRDFGSKTAYYVYREFDSAIKAEFQKQKDWPDFMRAVVLHEFAASRLKLVEFNRVYEALSADRRKAELRVTDEVALQAFVIYVYKHYCKINVYHLYEFLKYGMKDFARHARPIVLWNIFDFYICVHYSFRRVGTTEETCYLSYISNRHSELPEWMKVALEEWKGTKKNENSFDFGISEADAPCPSVV</sequence>
<organism evidence="1 2">
    <name type="scientific">Ranid herpesvirus 2</name>
    <dbReference type="NCBI Taxonomy" id="389214"/>
    <lineage>
        <taxon>Viruses</taxon>
        <taxon>Duplodnaviria</taxon>
        <taxon>Heunggongvirae</taxon>
        <taxon>Peploviricota</taxon>
        <taxon>Herviviricetes</taxon>
        <taxon>Herpesvirales</taxon>
        <taxon>Alloherpesviridae</taxon>
        <taxon>Batravirus</taxon>
        <taxon>Batravirus ranidallo2</taxon>
    </lineage>
</organism>
<reference evidence="1 2" key="1">
    <citation type="journal article" date="2006" name="J. Gen. Virol.">
        <title>Genome sequences of two frog herpesviruses.</title>
        <authorList>
            <person name="Davison A.J."/>
            <person name="Cunningham C."/>
            <person name="Sauerbier W."/>
            <person name="McKinnell R.G."/>
        </authorList>
    </citation>
    <scope>NUCLEOTIDE SEQUENCE [LARGE SCALE GENOMIC DNA]</scope>
    <source>
        <strain evidence="1">ATCC VR-568</strain>
    </source>
</reference>
<name>Q14W83_9VIRU</name>
<dbReference type="RefSeq" id="YP_656531.1">
    <property type="nucleotide sequence ID" value="NC_008210.1"/>
</dbReference>
<evidence type="ECO:0000313" key="2">
    <source>
        <dbReference type="Proteomes" id="UP000120576"/>
    </source>
</evidence>
<protein>
    <submittedName>
        <fullName evidence="1">ORF23</fullName>
    </submittedName>
</protein>
<dbReference type="EMBL" id="DQ665652">
    <property type="protein sequence ID" value="ABG25682.1"/>
    <property type="molecule type" value="Genomic_DNA"/>
</dbReference>